<dbReference type="SMART" id="SM00244">
    <property type="entry name" value="PHB"/>
    <property type="match status" value="1"/>
</dbReference>
<dbReference type="Proteomes" id="UP000431901">
    <property type="component" value="Unassembled WGS sequence"/>
</dbReference>
<dbReference type="SUPFAM" id="SSF117892">
    <property type="entry name" value="Band 7/SPFH domain"/>
    <property type="match status" value="1"/>
</dbReference>
<keyword evidence="3" id="KW-1185">Reference proteome</keyword>
<dbReference type="PANTHER" id="PTHR43327:SF10">
    <property type="entry name" value="STOMATIN-LIKE PROTEIN 2, MITOCHONDRIAL"/>
    <property type="match status" value="1"/>
</dbReference>
<dbReference type="Pfam" id="PF01145">
    <property type="entry name" value="Band_7"/>
    <property type="match status" value="1"/>
</dbReference>
<reference evidence="2 3" key="1">
    <citation type="submission" date="2019-12" db="EMBL/GenBank/DDBJ databases">
        <title>Nocardia macrotermitis sp. nov. and Nocardia aurantia sp. nov., isolated from the gut of the fungus growing-termite Macrotermes natalensis.</title>
        <authorList>
            <person name="Christine B."/>
            <person name="Rene B."/>
        </authorList>
    </citation>
    <scope>NUCLEOTIDE SEQUENCE [LARGE SCALE GENOMIC DNA]</scope>
    <source>
        <strain evidence="2 3">DSM 102126</strain>
    </source>
</reference>
<organism evidence="2 3">
    <name type="scientific">Actinomadura rayongensis</name>
    <dbReference type="NCBI Taxonomy" id="1429076"/>
    <lineage>
        <taxon>Bacteria</taxon>
        <taxon>Bacillati</taxon>
        <taxon>Actinomycetota</taxon>
        <taxon>Actinomycetes</taxon>
        <taxon>Streptosporangiales</taxon>
        <taxon>Thermomonosporaceae</taxon>
        <taxon>Actinomadura</taxon>
    </lineage>
</organism>
<dbReference type="PRINTS" id="PR00721">
    <property type="entry name" value="STOMATIN"/>
</dbReference>
<dbReference type="InterPro" id="IPR001107">
    <property type="entry name" value="Band_7"/>
</dbReference>
<dbReference type="GO" id="GO:0016020">
    <property type="term" value="C:membrane"/>
    <property type="evidence" value="ECO:0007669"/>
    <property type="project" value="InterPro"/>
</dbReference>
<dbReference type="PANTHER" id="PTHR43327">
    <property type="entry name" value="STOMATIN-LIKE PROTEIN 2, MITOCHONDRIAL"/>
    <property type="match status" value="1"/>
</dbReference>
<sequence length="218" mass="23390">MLLALIVLAVACPVLYLVAAVRVVPEATADVVERLGRHHRTLTPGVRLVFAPFDRVRARVDLRERVLPFPARPIATAENLLVHVETVVRYEVADARAATYAVAELHSAISEVVVTALRAAVGTRELEQVAPSRAVIGDEVLAALEGPAGRWGLRLRAVELKAVDPPAGLRDAIEDEARAEHEKRARILRAEGERQAAILAADGERTATALRAGGIVPG</sequence>
<comment type="caution">
    <text evidence="2">The sequence shown here is derived from an EMBL/GenBank/DDBJ whole genome shotgun (WGS) entry which is preliminary data.</text>
</comment>
<evidence type="ECO:0000259" key="1">
    <source>
        <dbReference type="SMART" id="SM00244"/>
    </source>
</evidence>
<dbReference type="Gene3D" id="3.30.479.30">
    <property type="entry name" value="Band 7 domain"/>
    <property type="match status" value="1"/>
</dbReference>
<proteinExistence type="predicted"/>
<dbReference type="AlphaFoldDB" id="A0A6I4WK20"/>
<dbReference type="InterPro" id="IPR036013">
    <property type="entry name" value="Band_7/SPFH_dom_sf"/>
</dbReference>
<dbReference type="OrthoDB" id="9809197at2"/>
<evidence type="ECO:0000313" key="2">
    <source>
        <dbReference type="EMBL" id="MXQ66962.1"/>
    </source>
</evidence>
<dbReference type="InterPro" id="IPR050710">
    <property type="entry name" value="Band7/mec-2_domain"/>
</dbReference>
<feature type="domain" description="Band 7" evidence="1">
    <location>
        <begin position="19"/>
        <end position="177"/>
    </location>
</feature>
<dbReference type="InterPro" id="IPR001972">
    <property type="entry name" value="Stomatin_HflK_fam"/>
</dbReference>
<gene>
    <name evidence="2" type="ORF">GQ466_23370</name>
</gene>
<dbReference type="EMBL" id="WUTW01000005">
    <property type="protein sequence ID" value="MXQ66962.1"/>
    <property type="molecule type" value="Genomic_DNA"/>
</dbReference>
<protein>
    <submittedName>
        <fullName evidence="2">SPFH/Band 7/PHB domain protein</fullName>
    </submittedName>
</protein>
<accession>A0A6I4WK20</accession>
<evidence type="ECO:0000313" key="3">
    <source>
        <dbReference type="Proteomes" id="UP000431901"/>
    </source>
</evidence>
<dbReference type="RefSeq" id="WP_161105133.1">
    <property type="nucleotide sequence ID" value="NZ_JBHLYI010000003.1"/>
</dbReference>
<name>A0A6I4WK20_9ACTN</name>